<evidence type="ECO:0000256" key="4">
    <source>
        <dbReference type="ARBA" id="ARBA00023033"/>
    </source>
</evidence>
<organism evidence="6 7">
    <name type="scientific">Nitrospira moscoviensis</name>
    <dbReference type="NCBI Taxonomy" id="42253"/>
    <lineage>
        <taxon>Bacteria</taxon>
        <taxon>Pseudomonadati</taxon>
        <taxon>Nitrospirota</taxon>
        <taxon>Nitrospiria</taxon>
        <taxon>Nitrospirales</taxon>
        <taxon>Nitrospiraceae</taxon>
        <taxon>Nitrospira</taxon>
    </lineage>
</organism>
<name>A0A0K2GIG7_NITMO</name>
<feature type="domain" description="Luciferase-like" evidence="5">
    <location>
        <begin position="18"/>
        <end position="310"/>
    </location>
</feature>
<dbReference type="SUPFAM" id="SSF51679">
    <property type="entry name" value="Bacterial luciferase-like"/>
    <property type="match status" value="1"/>
</dbReference>
<evidence type="ECO:0000259" key="5">
    <source>
        <dbReference type="Pfam" id="PF00296"/>
    </source>
</evidence>
<keyword evidence="7" id="KW-1185">Reference proteome</keyword>
<accession>A0A0K2GIG7</accession>
<evidence type="ECO:0000313" key="6">
    <source>
        <dbReference type="EMBL" id="ALA60758.1"/>
    </source>
</evidence>
<dbReference type="Gene3D" id="3.20.20.30">
    <property type="entry name" value="Luciferase-like domain"/>
    <property type="match status" value="1"/>
</dbReference>
<keyword evidence="3 6" id="KW-0560">Oxidoreductase</keyword>
<dbReference type="Pfam" id="PF00296">
    <property type="entry name" value="Bac_luciferase"/>
    <property type="match status" value="1"/>
</dbReference>
<proteinExistence type="predicted"/>
<dbReference type="PANTHER" id="PTHR42847">
    <property type="entry name" value="ALKANESULFONATE MONOOXYGENASE"/>
    <property type="match status" value="1"/>
</dbReference>
<dbReference type="GO" id="GO:0008726">
    <property type="term" value="F:alkanesulfonate monooxygenase activity"/>
    <property type="evidence" value="ECO:0007669"/>
    <property type="project" value="UniProtKB-EC"/>
</dbReference>
<evidence type="ECO:0000256" key="2">
    <source>
        <dbReference type="ARBA" id="ARBA00022643"/>
    </source>
</evidence>
<dbReference type="EMBL" id="CP011801">
    <property type="protein sequence ID" value="ALA60758.1"/>
    <property type="molecule type" value="Genomic_DNA"/>
</dbReference>
<gene>
    <name evidence="6" type="ORF">NITMOv2_4383</name>
</gene>
<keyword evidence="1" id="KW-0285">Flavoprotein</keyword>
<dbReference type="EC" id="1.14.14.5" evidence="6"/>
<dbReference type="InterPro" id="IPR011251">
    <property type="entry name" value="Luciferase-like_dom"/>
</dbReference>
<dbReference type="PATRIC" id="fig|42253.5.peg.4325"/>
<dbReference type="PANTHER" id="PTHR42847:SF4">
    <property type="entry name" value="ALKANESULFONATE MONOOXYGENASE-RELATED"/>
    <property type="match status" value="1"/>
</dbReference>
<dbReference type="KEGG" id="nmv:NITMOv2_4383"/>
<dbReference type="InterPro" id="IPR050172">
    <property type="entry name" value="SsuD_RutA_monooxygenase"/>
</dbReference>
<evidence type="ECO:0000313" key="7">
    <source>
        <dbReference type="Proteomes" id="UP000069205"/>
    </source>
</evidence>
<sequence length="340" mass="38010">MPDGSRYPCLEVFSTCPQSVEAEGAAYLQKVRDVARWSEQYGCKGILVYADNRLVDPWLVAQLIIQQTVTLCPLVAVQPVYMHPYAAATMVSSLGHLYGRRVALNMIAGGFKNDLTALNDTTPHDRRYDRLVEYTVIMRRLLEGAAVTFDGEFYKITNLKLLPKLSLDLMPDVFVSGSSEAGRAAARAMNATAVHYPRPSKEYAEAAEEPSADSGIRVGIIARDCEEEAWEVAALRFPVDRKGQITRELAMKVSDSLWHKQLSELTEAAQGQRSVYWMVPFDSYKTNCPYLVGNYRQVADEVGRYVRAGHRKFILDIPPSEEELHHSATVFQEVAKGLVS</sequence>
<protein>
    <submittedName>
        <fullName evidence="6">Putative Alkanesulfonate monooxygenase</fullName>
        <ecNumber evidence="6">1.14.14.5</ecNumber>
    </submittedName>
</protein>
<dbReference type="AlphaFoldDB" id="A0A0K2GIG7"/>
<dbReference type="Proteomes" id="UP000069205">
    <property type="component" value="Chromosome"/>
</dbReference>
<evidence type="ECO:0000256" key="1">
    <source>
        <dbReference type="ARBA" id="ARBA00022630"/>
    </source>
</evidence>
<keyword evidence="4 6" id="KW-0503">Monooxygenase</keyword>
<dbReference type="STRING" id="42253.NITMOv2_4383"/>
<reference evidence="6 7" key="1">
    <citation type="journal article" date="2015" name="Proc. Natl. Acad. Sci. U.S.A.">
        <title>Expanded metabolic versatility of ubiquitous nitrite-oxidizing bacteria from the genus Nitrospira.</title>
        <authorList>
            <person name="Koch H."/>
            <person name="Lucker S."/>
            <person name="Albertsen M."/>
            <person name="Kitzinger K."/>
            <person name="Herbold C."/>
            <person name="Spieck E."/>
            <person name="Nielsen P.H."/>
            <person name="Wagner M."/>
            <person name="Daims H."/>
        </authorList>
    </citation>
    <scope>NUCLEOTIDE SEQUENCE [LARGE SCALE GENOMIC DNA]</scope>
    <source>
        <strain evidence="6 7">NSP M-1</strain>
    </source>
</reference>
<evidence type="ECO:0000256" key="3">
    <source>
        <dbReference type="ARBA" id="ARBA00023002"/>
    </source>
</evidence>
<keyword evidence="2" id="KW-0288">FMN</keyword>
<dbReference type="GO" id="GO:0046306">
    <property type="term" value="P:alkanesulfonate catabolic process"/>
    <property type="evidence" value="ECO:0007669"/>
    <property type="project" value="TreeGrafter"/>
</dbReference>
<dbReference type="RefSeq" id="WP_053381564.1">
    <property type="nucleotide sequence ID" value="NZ_CP011801.1"/>
</dbReference>
<dbReference type="OrthoDB" id="9814695at2"/>
<dbReference type="InterPro" id="IPR036661">
    <property type="entry name" value="Luciferase-like_sf"/>
</dbReference>